<name>A0A0B0N2Y0_GOSAR</name>
<dbReference type="EMBL" id="JRRC01463514">
    <property type="protein sequence ID" value="KHG06952.1"/>
    <property type="molecule type" value="Genomic_DNA"/>
</dbReference>
<sequence length="36" mass="4275">MYSKLFLWFILDFSNVVTLSKLSRISHIQLLYSHSS</sequence>
<organism evidence="1 2">
    <name type="scientific">Gossypium arboreum</name>
    <name type="common">Tree cotton</name>
    <name type="synonym">Gossypium nanking</name>
    <dbReference type="NCBI Taxonomy" id="29729"/>
    <lineage>
        <taxon>Eukaryota</taxon>
        <taxon>Viridiplantae</taxon>
        <taxon>Streptophyta</taxon>
        <taxon>Embryophyta</taxon>
        <taxon>Tracheophyta</taxon>
        <taxon>Spermatophyta</taxon>
        <taxon>Magnoliopsida</taxon>
        <taxon>eudicotyledons</taxon>
        <taxon>Gunneridae</taxon>
        <taxon>Pentapetalae</taxon>
        <taxon>rosids</taxon>
        <taxon>malvids</taxon>
        <taxon>Malvales</taxon>
        <taxon>Malvaceae</taxon>
        <taxon>Malvoideae</taxon>
        <taxon>Gossypium</taxon>
    </lineage>
</organism>
<proteinExistence type="predicted"/>
<evidence type="ECO:0000313" key="2">
    <source>
        <dbReference type="Proteomes" id="UP000032142"/>
    </source>
</evidence>
<gene>
    <name evidence="1" type="ORF">F383_33560</name>
</gene>
<evidence type="ECO:0000313" key="1">
    <source>
        <dbReference type="EMBL" id="KHG06952.1"/>
    </source>
</evidence>
<dbReference type="AlphaFoldDB" id="A0A0B0N2Y0"/>
<keyword evidence="2" id="KW-1185">Reference proteome</keyword>
<protein>
    <submittedName>
        <fullName evidence="1">Uncharacterized protein</fullName>
    </submittedName>
</protein>
<reference evidence="2" key="1">
    <citation type="submission" date="2014-09" db="EMBL/GenBank/DDBJ databases">
        <authorList>
            <person name="Mudge J."/>
            <person name="Ramaraj T."/>
            <person name="Lindquist I.E."/>
            <person name="Bharti A.K."/>
            <person name="Sundararajan A."/>
            <person name="Cameron C.T."/>
            <person name="Woodward J.E."/>
            <person name="May G.D."/>
            <person name="Brubaker C."/>
            <person name="Broadhvest J."/>
            <person name="Wilkins T.A."/>
        </authorList>
    </citation>
    <scope>NUCLEOTIDE SEQUENCE</scope>
    <source>
        <strain evidence="2">cv. AKA8401</strain>
    </source>
</reference>
<dbReference type="Proteomes" id="UP000032142">
    <property type="component" value="Unassembled WGS sequence"/>
</dbReference>
<accession>A0A0B0N2Y0</accession>
<comment type="caution">
    <text evidence="1">The sequence shown here is derived from an EMBL/GenBank/DDBJ whole genome shotgun (WGS) entry which is preliminary data.</text>
</comment>